<evidence type="ECO:0000256" key="4">
    <source>
        <dbReference type="ARBA" id="ARBA00022806"/>
    </source>
</evidence>
<evidence type="ECO:0000259" key="12">
    <source>
        <dbReference type="PROSITE" id="PS51194"/>
    </source>
</evidence>
<dbReference type="Pfam" id="PF25399">
    <property type="entry name" value="DeaD_dimer"/>
    <property type="match status" value="1"/>
</dbReference>
<dbReference type="InterPro" id="IPR000629">
    <property type="entry name" value="RNA-helicase_DEAD-box_CS"/>
</dbReference>
<reference evidence="14 15" key="1">
    <citation type="submission" date="2024-06" db="EMBL/GenBank/DDBJ databases">
        <authorList>
            <person name="Steensen K."/>
            <person name="Seneca J."/>
            <person name="Bartlau N."/>
            <person name="Yu A.X."/>
            <person name="Polz M.F."/>
        </authorList>
    </citation>
    <scope>NUCLEOTIDE SEQUENCE [LARGE SCALE GENOMIC DNA]</scope>
    <source>
        <strain evidence="14 15">1F146</strain>
    </source>
</reference>
<dbReference type="EC" id="3.6.4.13" evidence="8"/>
<dbReference type="Pfam" id="PF00271">
    <property type="entry name" value="Helicase_C"/>
    <property type="match status" value="1"/>
</dbReference>
<evidence type="ECO:0000256" key="3">
    <source>
        <dbReference type="ARBA" id="ARBA00022801"/>
    </source>
</evidence>
<evidence type="ECO:0000256" key="10">
    <source>
        <dbReference type="SAM" id="MobiDB-lite"/>
    </source>
</evidence>
<comment type="subcellular location">
    <subcellularLocation>
        <location evidence="8">Cytoplasm</location>
    </subcellularLocation>
</comment>
<evidence type="ECO:0000313" key="15">
    <source>
        <dbReference type="Proteomes" id="UP001569151"/>
    </source>
</evidence>
<dbReference type="InterPro" id="IPR044742">
    <property type="entry name" value="DEAD/DEAH_RhlB"/>
</dbReference>
<dbReference type="SMART" id="SM00487">
    <property type="entry name" value="DEXDc"/>
    <property type="match status" value="1"/>
</dbReference>
<feature type="compositionally biased region" description="Basic and acidic residues" evidence="10">
    <location>
        <begin position="448"/>
        <end position="471"/>
    </location>
</feature>
<feature type="domain" description="Helicase ATP-binding" evidence="11">
    <location>
        <begin position="37"/>
        <end position="208"/>
    </location>
</feature>
<keyword evidence="5 8" id="KW-0067">ATP-binding</keyword>
<keyword evidence="2 8" id="KW-0547">Nucleotide-binding</keyword>
<accession>A0ABV4MCX3</accession>
<evidence type="ECO:0000256" key="7">
    <source>
        <dbReference type="ARBA" id="ARBA00023016"/>
    </source>
</evidence>
<dbReference type="PROSITE" id="PS51194">
    <property type="entry name" value="HELICASE_CTER"/>
    <property type="match status" value="1"/>
</dbReference>
<dbReference type="InterPro" id="IPR057325">
    <property type="entry name" value="DeaD_dimer"/>
</dbReference>
<dbReference type="PANTHER" id="PTHR47963:SF8">
    <property type="entry name" value="ATP-DEPENDENT RNA HELICASE DEAD"/>
    <property type="match status" value="1"/>
</dbReference>
<dbReference type="InterPro" id="IPR014014">
    <property type="entry name" value="RNA_helicase_DEAD_Q_motif"/>
</dbReference>
<keyword evidence="3 8" id="KW-0378">Hydrolase</keyword>
<dbReference type="InterPro" id="IPR011545">
    <property type="entry name" value="DEAD/DEAH_box_helicase_dom"/>
</dbReference>
<dbReference type="Gene3D" id="3.30.70.330">
    <property type="match status" value="1"/>
</dbReference>
<dbReference type="PROSITE" id="PS51195">
    <property type="entry name" value="Q_MOTIF"/>
    <property type="match status" value="1"/>
</dbReference>
<evidence type="ECO:0000259" key="11">
    <source>
        <dbReference type="PROSITE" id="PS51192"/>
    </source>
</evidence>
<feature type="region of interest" description="Disordered" evidence="10">
    <location>
        <begin position="554"/>
        <end position="642"/>
    </location>
</feature>
<dbReference type="CDD" id="cd00268">
    <property type="entry name" value="DEADc"/>
    <property type="match status" value="1"/>
</dbReference>
<comment type="caution">
    <text evidence="14">The sequence shown here is derived from an EMBL/GenBank/DDBJ whole genome shotgun (WGS) entry which is preliminary data.</text>
</comment>
<dbReference type="SMART" id="SM00490">
    <property type="entry name" value="HELICc"/>
    <property type="match status" value="1"/>
</dbReference>
<proteinExistence type="inferred from homology"/>
<evidence type="ECO:0000256" key="9">
    <source>
        <dbReference type="PROSITE-ProRule" id="PRU00552"/>
    </source>
</evidence>
<dbReference type="CDD" id="cd18787">
    <property type="entry name" value="SF2_C_DEAD"/>
    <property type="match status" value="1"/>
</dbReference>
<evidence type="ECO:0000259" key="13">
    <source>
        <dbReference type="PROSITE" id="PS51195"/>
    </source>
</evidence>
<dbReference type="Pfam" id="PF03880">
    <property type="entry name" value="DbpA"/>
    <property type="match status" value="1"/>
</dbReference>
<dbReference type="InterPro" id="IPR001650">
    <property type="entry name" value="Helicase_C-like"/>
</dbReference>
<dbReference type="PANTHER" id="PTHR47963">
    <property type="entry name" value="DEAD-BOX ATP-DEPENDENT RNA HELICASE 47, MITOCHONDRIAL"/>
    <property type="match status" value="1"/>
</dbReference>
<evidence type="ECO:0000256" key="8">
    <source>
        <dbReference type="HAMAP-Rule" id="MF_00964"/>
    </source>
</evidence>
<dbReference type="Gene3D" id="3.40.50.300">
    <property type="entry name" value="P-loop containing nucleotide triphosphate hydrolases"/>
    <property type="match status" value="2"/>
</dbReference>
<keyword evidence="7 8" id="KW-0346">Stress response</keyword>
<evidence type="ECO:0000256" key="1">
    <source>
        <dbReference type="ARBA" id="ARBA00022490"/>
    </source>
</evidence>
<dbReference type="PROSITE" id="PS00039">
    <property type="entry name" value="DEAD_ATP_HELICASE"/>
    <property type="match status" value="1"/>
</dbReference>
<feature type="domain" description="Helicase C-terminal" evidence="12">
    <location>
        <begin position="219"/>
        <end position="379"/>
    </location>
</feature>
<dbReference type="HAMAP" id="MF_00964">
    <property type="entry name" value="DEAD_helicase_DeaD"/>
    <property type="match status" value="1"/>
</dbReference>
<sequence>MTDSVIQFSDLALNDSILSALDGMGFVSPTPIQAAAIPHLLAGKDALGKAQTGTGKTAAFSLPLLNKLDLAQRKPQAIVLAPTRELAIQVAAEVKNLGKNISGLKVLEIYGGASIVDQMRALKSGAHIVVGTPGRVQDLINRDRLHLDEVHTFVLDEADEMLNMGFVDDVTEIMEHAPESAQRVLFSATMPPMLKSIVERFLRDPETVDVAGKNHTVDKVEQQFWVVKGVEKDEAMSRMLETEETDASIVFVRTRQDTERLADWLSARGFKASALHGDIPQSLRERTVDHIKQGVIDILVATDVVARGLDVPRITHVFNYDIPFDVESYIHRIGRTGRAGRKGKAILLVRTNQLRMLRTIERVTKSSMEEIQLPHRDKVAEARLEKLGAELETEKEHKSLEKFSGLVEKLQESLELDAATLAAILLKRQQGKRPLFYIGEDPMIEAIERDKQRRKERRENGRDGGPRRDFNSQDWDTYQLQVGREQGVQVKDIVGALANELGLTKGSIGAIKLAQGETYVQLPKAMSSETAGKLKKLRIRQKQVDAVVCDFNDFREPRRSGGRDGGRGRGRDGARREGGYRGNREGNGNREGGYRGNREGSRDGNREGRRDGERRFDRNRGGDHRGNYRGERGHGRGNRNEG</sequence>
<gene>
    <name evidence="8" type="primary">deaD</name>
    <name evidence="8" type="synonym">csdA</name>
    <name evidence="14" type="ORF">ACED39_01310</name>
</gene>
<dbReference type="EMBL" id="JBGOOS010000001">
    <property type="protein sequence ID" value="MEZ8207413.1"/>
    <property type="molecule type" value="Genomic_DNA"/>
</dbReference>
<dbReference type="InterPro" id="IPR050547">
    <property type="entry name" value="DEAD_box_RNA_helicases"/>
</dbReference>
<dbReference type="InterPro" id="IPR014001">
    <property type="entry name" value="Helicase_ATP-bd"/>
</dbReference>
<feature type="region of interest" description="Disordered" evidence="10">
    <location>
        <begin position="448"/>
        <end position="474"/>
    </location>
</feature>
<keyword evidence="6 8" id="KW-0694">RNA-binding</keyword>
<feature type="domain" description="DEAD-box RNA helicase Q" evidence="13">
    <location>
        <begin position="6"/>
        <end position="34"/>
    </location>
</feature>
<dbReference type="Pfam" id="PF00270">
    <property type="entry name" value="DEAD"/>
    <property type="match status" value="1"/>
</dbReference>
<keyword evidence="4 8" id="KW-0347">Helicase</keyword>
<dbReference type="InterPro" id="IPR012677">
    <property type="entry name" value="Nucleotide-bd_a/b_plait_sf"/>
</dbReference>
<name>A0ABV4MCX3_9VIBR</name>
<dbReference type="InterPro" id="IPR027417">
    <property type="entry name" value="P-loop_NTPase"/>
</dbReference>
<comment type="function">
    <text evidence="8">DEAD-box RNA helicase involved in various cellular processes at low temperature, including ribosome biogenesis, mRNA degradation and translation initiation.</text>
</comment>
<organism evidence="14 15">
    <name type="scientific">Vibrio bivalvicida</name>
    <dbReference type="NCBI Taxonomy" id="1276888"/>
    <lineage>
        <taxon>Bacteria</taxon>
        <taxon>Pseudomonadati</taxon>
        <taxon>Pseudomonadota</taxon>
        <taxon>Gammaproteobacteria</taxon>
        <taxon>Vibrionales</taxon>
        <taxon>Vibrionaceae</taxon>
        <taxon>Vibrio</taxon>
        <taxon>Vibrio oreintalis group</taxon>
    </lineage>
</organism>
<dbReference type="InterPro" id="IPR028618">
    <property type="entry name" value="DEAD_helicase_DeaD"/>
</dbReference>
<evidence type="ECO:0000256" key="5">
    <source>
        <dbReference type="ARBA" id="ARBA00022840"/>
    </source>
</evidence>
<feature type="short sequence motif" description="Q motif" evidence="9">
    <location>
        <begin position="6"/>
        <end position="34"/>
    </location>
</feature>
<keyword evidence="15" id="KW-1185">Reference proteome</keyword>
<keyword evidence="1 8" id="KW-0963">Cytoplasm</keyword>
<evidence type="ECO:0000256" key="2">
    <source>
        <dbReference type="ARBA" id="ARBA00022741"/>
    </source>
</evidence>
<protein>
    <recommendedName>
        <fullName evidence="8">ATP-dependent RNA helicase DeaD</fullName>
        <ecNumber evidence="8">3.6.4.13</ecNumber>
    </recommendedName>
    <alternativeName>
        <fullName evidence="8">Cold-shock DEAD box protein A</fullName>
    </alternativeName>
</protein>
<evidence type="ECO:0000313" key="14">
    <source>
        <dbReference type="EMBL" id="MEZ8207413.1"/>
    </source>
</evidence>
<dbReference type="RefSeq" id="WP_371718369.1">
    <property type="nucleotide sequence ID" value="NZ_JBGOOF010000009.1"/>
</dbReference>
<comment type="catalytic activity">
    <reaction evidence="8">
        <text>ATP + H2O = ADP + phosphate + H(+)</text>
        <dbReference type="Rhea" id="RHEA:13065"/>
        <dbReference type="ChEBI" id="CHEBI:15377"/>
        <dbReference type="ChEBI" id="CHEBI:15378"/>
        <dbReference type="ChEBI" id="CHEBI:30616"/>
        <dbReference type="ChEBI" id="CHEBI:43474"/>
        <dbReference type="ChEBI" id="CHEBI:456216"/>
        <dbReference type="EC" id="3.6.4.13"/>
    </reaction>
</comment>
<comment type="similarity">
    <text evidence="8">Belongs to the DEAD box helicase family. DeaD/CsdA subfamily.</text>
</comment>
<dbReference type="PROSITE" id="PS51192">
    <property type="entry name" value="HELICASE_ATP_BIND_1"/>
    <property type="match status" value="1"/>
</dbReference>
<dbReference type="GO" id="GO:0004386">
    <property type="term" value="F:helicase activity"/>
    <property type="evidence" value="ECO:0007669"/>
    <property type="project" value="UniProtKB-KW"/>
</dbReference>
<dbReference type="SUPFAM" id="SSF52540">
    <property type="entry name" value="P-loop containing nucleoside triphosphate hydrolases"/>
    <property type="match status" value="1"/>
</dbReference>
<dbReference type="InterPro" id="IPR005580">
    <property type="entry name" value="DbpA/CsdA_RNA-bd_dom"/>
</dbReference>
<dbReference type="Proteomes" id="UP001569151">
    <property type="component" value="Unassembled WGS sequence"/>
</dbReference>
<evidence type="ECO:0000256" key="6">
    <source>
        <dbReference type="ARBA" id="ARBA00022884"/>
    </source>
</evidence>